<dbReference type="AlphaFoldDB" id="A0A382BPH3"/>
<name>A0A382BPH3_9ZZZZ</name>
<gene>
    <name evidence="1" type="ORF">METZ01_LOCUS167847</name>
</gene>
<accession>A0A382BPH3</accession>
<protein>
    <submittedName>
        <fullName evidence="1">Uncharacterized protein</fullName>
    </submittedName>
</protein>
<sequence length="60" mass="6863">MAVLLDKHYEYLSEIVMEKLTKVFRVVILIAAWSAAQEGEKPYNLFNSLTERYTGNAPLS</sequence>
<organism evidence="1">
    <name type="scientific">marine metagenome</name>
    <dbReference type="NCBI Taxonomy" id="408172"/>
    <lineage>
        <taxon>unclassified sequences</taxon>
        <taxon>metagenomes</taxon>
        <taxon>ecological metagenomes</taxon>
    </lineage>
</organism>
<proteinExistence type="predicted"/>
<reference evidence="1" key="1">
    <citation type="submission" date="2018-05" db="EMBL/GenBank/DDBJ databases">
        <authorList>
            <person name="Lanie J.A."/>
            <person name="Ng W.-L."/>
            <person name="Kazmierczak K.M."/>
            <person name="Andrzejewski T.M."/>
            <person name="Davidsen T.M."/>
            <person name="Wayne K.J."/>
            <person name="Tettelin H."/>
            <person name="Glass J.I."/>
            <person name="Rusch D."/>
            <person name="Podicherti R."/>
            <person name="Tsui H.-C.T."/>
            <person name="Winkler M.E."/>
        </authorList>
    </citation>
    <scope>NUCLEOTIDE SEQUENCE</scope>
</reference>
<dbReference type="EMBL" id="UINC01030493">
    <property type="protein sequence ID" value="SVB14993.1"/>
    <property type="molecule type" value="Genomic_DNA"/>
</dbReference>
<evidence type="ECO:0000313" key="1">
    <source>
        <dbReference type="EMBL" id="SVB14993.1"/>
    </source>
</evidence>